<keyword evidence="3" id="KW-1185">Reference proteome</keyword>
<feature type="compositionally biased region" description="Basic residues" evidence="1">
    <location>
        <begin position="34"/>
        <end position="43"/>
    </location>
</feature>
<protein>
    <submittedName>
        <fullName evidence="2">Uncharacterized protein</fullName>
    </submittedName>
</protein>
<dbReference type="RefSeq" id="WP_144349568.1">
    <property type="nucleotide sequence ID" value="NZ_CP036259.1"/>
</dbReference>
<dbReference type="KEGG" id="sted:SPTER_13050"/>
<proteinExistence type="predicted"/>
<evidence type="ECO:0000256" key="1">
    <source>
        <dbReference type="SAM" id="MobiDB-lite"/>
    </source>
</evidence>
<feature type="region of interest" description="Disordered" evidence="1">
    <location>
        <begin position="28"/>
        <end position="67"/>
    </location>
</feature>
<evidence type="ECO:0000313" key="3">
    <source>
        <dbReference type="Proteomes" id="UP000320776"/>
    </source>
</evidence>
<organism evidence="2 3">
    <name type="scientific">Sporomusa termitida</name>
    <dbReference type="NCBI Taxonomy" id="2377"/>
    <lineage>
        <taxon>Bacteria</taxon>
        <taxon>Bacillati</taxon>
        <taxon>Bacillota</taxon>
        <taxon>Negativicutes</taxon>
        <taxon>Selenomonadales</taxon>
        <taxon>Sporomusaceae</taxon>
        <taxon>Sporomusa</taxon>
    </lineage>
</organism>
<dbReference type="Proteomes" id="UP000320776">
    <property type="component" value="Chromosome"/>
</dbReference>
<accession>A0A517DRT1</accession>
<gene>
    <name evidence="2" type="ORF">SPTER_13050</name>
</gene>
<sequence>MDRVESVQPIKRTLPVRRVVSNYFDFQTEDQSKPKKRFRAKKKSPNEATKQPSAPVAGVGDHVDFKV</sequence>
<evidence type="ECO:0000313" key="2">
    <source>
        <dbReference type="EMBL" id="QDR79996.1"/>
    </source>
</evidence>
<name>A0A517DRT1_9FIRM</name>
<reference evidence="2 3" key="1">
    <citation type="submission" date="2019-02" db="EMBL/GenBank/DDBJ databases">
        <title>Closed genome of Sporomusa termitida DSM 4440.</title>
        <authorList>
            <person name="Poehlein A."/>
            <person name="Daniel R."/>
        </authorList>
    </citation>
    <scope>NUCLEOTIDE SEQUENCE [LARGE SCALE GENOMIC DNA]</scope>
    <source>
        <strain evidence="2 3">DSM 4440</strain>
    </source>
</reference>
<dbReference type="EMBL" id="CP036259">
    <property type="protein sequence ID" value="QDR79996.1"/>
    <property type="molecule type" value="Genomic_DNA"/>
</dbReference>
<dbReference type="AlphaFoldDB" id="A0A517DRT1"/>